<name>A0A381ZS05_9ZZZZ</name>
<evidence type="ECO:0000313" key="1">
    <source>
        <dbReference type="EMBL" id="SVA91751.1"/>
    </source>
</evidence>
<reference evidence="1" key="1">
    <citation type="submission" date="2018-05" db="EMBL/GenBank/DDBJ databases">
        <authorList>
            <person name="Lanie J.A."/>
            <person name="Ng W.-L."/>
            <person name="Kazmierczak K.M."/>
            <person name="Andrzejewski T.M."/>
            <person name="Davidsen T.M."/>
            <person name="Wayne K.J."/>
            <person name="Tettelin H."/>
            <person name="Glass J.I."/>
            <person name="Rusch D."/>
            <person name="Podicherti R."/>
            <person name="Tsui H.-C.T."/>
            <person name="Winkler M.E."/>
        </authorList>
    </citation>
    <scope>NUCLEOTIDE SEQUENCE</scope>
</reference>
<organism evidence="1">
    <name type="scientific">marine metagenome</name>
    <dbReference type="NCBI Taxonomy" id="408172"/>
    <lineage>
        <taxon>unclassified sequences</taxon>
        <taxon>metagenomes</taxon>
        <taxon>ecological metagenomes</taxon>
    </lineage>
</organism>
<gene>
    <name evidence="1" type="ORF">METZ01_LOCUS144605</name>
</gene>
<feature type="non-terminal residue" evidence="1">
    <location>
        <position position="183"/>
    </location>
</feature>
<evidence type="ECO:0008006" key="2">
    <source>
        <dbReference type="Google" id="ProtNLM"/>
    </source>
</evidence>
<dbReference type="AlphaFoldDB" id="A0A381ZS05"/>
<proteinExistence type="predicted"/>
<dbReference type="Gene3D" id="2.60.120.620">
    <property type="entry name" value="q2cbj1_9rhob like domain"/>
    <property type="match status" value="1"/>
</dbReference>
<sequence length="183" mass="21518">MKAAFEHIIKKIIESPIIEEPYPHMLISGIFPDEFYSVLLEQIPNTSTYTSKPKYPGRKTMVLDNFDILDEEKKEFWKEVYGFLKSDKFANILLQKFNISKNGVSDLFLHKDLENFEVRPHRDIFSKLITYLFYLPKDSSLSQLGTHMLVPKKGVVIEKTTKHQDWELFETVKKSEYAPNSFF</sequence>
<accession>A0A381ZS05</accession>
<dbReference type="EMBL" id="UINC01022342">
    <property type="protein sequence ID" value="SVA91751.1"/>
    <property type="molecule type" value="Genomic_DNA"/>
</dbReference>
<protein>
    <recommendedName>
        <fullName evidence="2">2OG-Fe(II) oxygenase</fullName>
    </recommendedName>
</protein>